<evidence type="ECO:0000256" key="4">
    <source>
        <dbReference type="RuleBase" id="RU003345"/>
    </source>
</evidence>
<gene>
    <name evidence="5" type="ORF">CAK95_11360</name>
</gene>
<dbReference type="InterPro" id="IPR015590">
    <property type="entry name" value="Aldehyde_DH_dom"/>
</dbReference>
<comment type="similarity">
    <text evidence="1 4">Belongs to the aldehyde dehydrogenase family.</text>
</comment>
<dbReference type="GO" id="GO:0016620">
    <property type="term" value="F:oxidoreductase activity, acting on the aldehyde or oxo group of donors, NAD or NADP as acceptor"/>
    <property type="evidence" value="ECO:0007669"/>
    <property type="project" value="InterPro"/>
</dbReference>
<dbReference type="SUPFAM" id="SSF53720">
    <property type="entry name" value="ALDH-like"/>
    <property type="match status" value="1"/>
</dbReference>
<dbReference type="InterPro" id="IPR029510">
    <property type="entry name" value="Ald_DH_CS_GLU"/>
</dbReference>
<name>A0A1W6ZQQ8_9HYPH</name>
<dbReference type="KEGG" id="psin:CAK95_11360"/>
<dbReference type="InterPro" id="IPR016162">
    <property type="entry name" value="Ald_DH_N"/>
</dbReference>
<evidence type="ECO:0000313" key="6">
    <source>
        <dbReference type="Proteomes" id="UP000194137"/>
    </source>
</evidence>
<evidence type="ECO:0000313" key="5">
    <source>
        <dbReference type="EMBL" id="ARP99615.1"/>
    </source>
</evidence>
<dbReference type="Proteomes" id="UP000194137">
    <property type="component" value="Chromosome"/>
</dbReference>
<dbReference type="FunFam" id="3.40.309.10:FF:000012">
    <property type="entry name" value="Betaine aldehyde dehydrogenase"/>
    <property type="match status" value="1"/>
</dbReference>
<dbReference type="AlphaFoldDB" id="A0A1W6ZQQ8"/>
<organism evidence="5 6">
    <name type="scientific">Pseudorhodoplanes sinuspersici</name>
    <dbReference type="NCBI Taxonomy" id="1235591"/>
    <lineage>
        <taxon>Bacteria</taxon>
        <taxon>Pseudomonadati</taxon>
        <taxon>Pseudomonadota</taxon>
        <taxon>Alphaproteobacteria</taxon>
        <taxon>Hyphomicrobiales</taxon>
        <taxon>Pseudorhodoplanes</taxon>
    </lineage>
</organism>
<evidence type="ECO:0000256" key="2">
    <source>
        <dbReference type="ARBA" id="ARBA00023002"/>
    </source>
</evidence>
<sequence>MLEVVDGRMLIGGDLVQSESGDWIDSVNPATEEKIGRFPRGNALDCNNAIAAAEAAQPAWGRLDIKERAGYLKRLAGRIREEGDALLKTEVTDTGNTISKMSFDIEAAAEQLEWYSGLASELKGETVPASARNLHLTVREPFGVVARIVPFNHPLMFAARGIGGPLAAGNTVVIKPPETSSLSAHLLGQLCREVLPPGTVNIVTGDGPSAGEPIIRHPNVKRIAFTGSVPTGMAIQRSAAEVGIKVISLELGGKNPFIVYPDADPGAVANAAVGGMNFGWSGQSCGSTSRLMVHDSIYDEVVDLVTERVAAIELGDPLDPATEMGPMNSLRQMDRVNAMIASGIADGAKLTTGGEKPEGRAFARGYWVKPTVFANVHPQMRIAREEIFGPVLSVMSWSDEEAVLDRANSTEYGLTAAIWTNDIKRALNAARRMRAGMVWVNGVGNHFKGTPYGGYKNSGVGRESCLEELLSYTEIKSIQILL</sequence>
<protein>
    <submittedName>
        <fullName evidence="5">Aldehyde dehydrogenase</fullName>
    </submittedName>
</protein>
<dbReference type="FunFam" id="3.40.605.10:FF:000007">
    <property type="entry name" value="NAD/NADP-dependent betaine aldehyde dehydrogenase"/>
    <property type="match status" value="1"/>
</dbReference>
<dbReference type="EMBL" id="CP021112">
    <property type="protein sequence ID" value="ARP99615.1"/>
    <property type="molecule type" value="Genomic_DNA"/>
</dbReference>
<dbReference type="PROSITE" id="PS00687">
    <property type="entry name" value="ALDEHYDE_DEHYDR_GLU"/>
    <property type="match status" value="1"/>
</dbReference>
<dbReference type="Pfam" id="PF00171">
    <property type="entry name" value="Aldedh"/>
    <property type="match status" value="1"/>
</dbReference>
<dbReference type="RefSeq" id="WP_086088023.1">
    <property type="nucleotide sequence ID" value="NZ_CP021112.1"/>
</dbReference>
<dbReference type="InterPro" id="IPR016161">
    <property type="entry name" value="Ald_DH/histidinol_DH"/>
</dbReference>
<dbReference type="InterPro" id="IPR016163">
    <property type="entry name" value="Ald_DH_C"/>
</dbReference>
<keyword evidence="6" id="KW-1185">Reference proteome</keyword>
<dbReference type="Gene3D" id="3.40.309.10">
    <property type="entry name" value="Aldehyde Dehydrogenase, Chain A, domain 2"/>
    <property type="match status" value="1"/>
</dbReference>
<dbReference type="PANTHER" id="PTHR11699">
    <property type="entry name" value="ALDEHYDE DEHYDROGENASE-RELATED"/>
    <property type="match status" value="1"/>
</dbReference>
<evidence type="ECO:0000256" key="3">
    <source>
        <dbReference type="ARBA" id="ARBA00023097"/>
    </source>
</evidence>
<proteinExistence type="inferred from homology"/>
<dbReference type="OrthoDB" id="9812625at2"/>
<evidence type="ECO:0000256" key="1">
    <source>
        <dbReference type="ARBA" id="ARBA00009986"/>
    </source>
</evidence>
<keyword evidence="3" id="KW-0558">Oxidation</keyword>
<keyword evidence="2 4" id="KW-0560">Oxidoreductase</keyword>
<dbReference type="Gene3D" id="3.40.605.10">
    <property type="entry name" value="Aldehyde Dehydrogenase, Chain A, domain 1"/>
    <property type="match status" value="1"/>
</dbReference>
<accession>A0A1W6ZQQ8</accession>
<dbReference type="STRING" id="1235591.CAK95_11360"/>
<reference evidence="5 6" key="1">
    <citation type="submission" date="2017-05" db="EMBL/GenBank/DDBJ databases">
        <title>Full genome sequence of Pseudorhodoplanes sinuspersici.</title>
        <authorList>
            <person name="Dastgheib S.M.M."/>
            <person name="Shavandi M."/>
            <person name="Tirandaz H."/>
        </authorList>
    </citation>
    <scope>NUCLEOTIDE SEQUENCE [LARGE SCALE GENOMIC DNA]</scope>
    <source>
        <strain evidence="5 6">RIPI110</strain>
    </source>
</reference>